<evidence type="ECO:0000313" key="1">
    <source>
        <dbReference type="EMBL" id="MPC49555.1"/>
    </source>
</evidence>
<protein>
    <submittedName>
        <fullName evidence="1">Uncharacterized protein</fullName>
    </submittedName>
</protein>
<dbReference type="EMBL" id="VSRR010008950">
    <property type="protein sequence ID" value="MPC49555.1"/>
    <property type="molecule type" value="Genomic_DNA"/>
</dbReference>
<sequence length="143" mass="16417">MFSLKLAFHNHEPNKVPIHLARAAKTYNIRIYYSHNILSLSNSALKSLHDIPCVWDPSKLSSMFCNTRLMIYFVRHCDSQIFPRYSRASPGQSRELLTFSIPGHTLHLHPSFETSYLYSKGCPSPAPSLRNKVRIVAEVSEVW</sequence>
<accession>A0A5B7FW72</accession>
<gene>
    <name evidence="1" type="ORF">E2C01_043362</name>
</gene>
<dbReference type="AlphaFoldDB" id="A0A5B7FW72"/>
<comment type="caution">
    <text evidence="1">The sequence shown here is derived from an EMBL/GenBank/DDBJ whole genome shotgun (WGS) entry which is preliminary data.</text>
</comment>
<proteinExistence type="predicted"/>
<organism evidence="1 2">
    <name type="scientific">Portunus trituberculatus</name>
    <name type="common">Swimming crab</name>
    <name type="synonym">Neptunus trituberculatus</name>
    <dbReference type="NCBI Taxonomy" id="210409"/>
    <lineage>
        <taxon>Eukaryota</taxon>
        <taxon>Metazoa</taxon>
        <taxon>Ecdysozoa</taxon>
        <taxon>Arthropoda</taxon>
        <taxon>Crustacea</taxon>
        <taxon>Multicrustacea</taxon>
        <taxon>Malacostraca</taxon>
        <taxon>Eumalacostraca</taxon>
        <taxon>Eucarida</taxon>
        <taxon>Decapoda</taxon>
        <taxon>Pleocyemata</taxon>
        <taxon>Brachyura</taxon>
        <taxon>Eubrachyura</taxon>
        <taxon>Portunoidea</taxon>
        <taxon>Portunidae</taxon>
        <taxon>Portuninae</taxon>
        <taxon>Portunus</taxon>
    </lineage>
</organism>
<name>A0A5B7FW72_PORTR</name>
<reference evidence="1 2" key="1">
    <citation type="submission" date="2019-05" db="EMBL/GenBank/DDBJ databases">
        <title>Another draft genome of Portunus trituberculatus and its Hox gene families provides insights of decapod evolution.</title>
        <authorList>
            <person name="Jeong J.-H."/>
            <person name="Song I."/>
            <person name="Kim S."/>
            <person name="Choi T."/>
            <person name="Kim D."/>
            <person name="Ryu S."/>
            <person name="Kim W."/>
        </authorList>
    </citation>
    <scope>NUCLEOTIDE SEQUENCE [LARGE SCALE GENOMIC DNA]</scope>
    <source>
        <tissue evidence="1">Muscle</tissue>
    </source>
</reference>
<keyword evidence="2" id="KW-1185">Reference proteome</keyword>
<dbReference type="Proteomes" id="UP000324222">
    <property type="component" value="Unassembled WGS sequence"/>
</dbReference>
<evidence type="ECO:0000313" key="2">
    <source>
        <dbReference type="Proteomes" id="UP000324222"/>
    </source>
</evidence>